<proteinExistence type="predicted"/>
<evidence type="ECO:0000256" key="1">
    <source>
        <dbReference type="SAM" id="MobiDB-lite"/>
    </source>
</evidence>
<feature type="compositionally biased region" description="Polar residues" evidence="1">
    <location>
        <begin position="9"/>
        <end position="21"/>
    </location>
</feature>
<evidence type="ECO:0000313" key="3">
    <source>
        <dbReference type="EMBL" id="VDD11049.1"/>
    </source>
</evidence>
<evidence type="ECO:0000313" key="2">
    <source>
        <dbReference type="EMBL" id="CAG7905715.1"/>
    </source>
</evidence>
<protein>
    <submittedName>
        <fullName evidence="2">Uncharacterized protein</fullName>
    </submittedName>
</protein>
<dbReference type="EMBL" id="LS974620">
    <property type="protein sequence ID" value="CAG7905715.1"/>
    <property type="molecule type" value="Genomic_DNA"/>
</dbReference>
<dbReference type="EMBL" id="LR031576">
    <property type="protein sequence ID" value="VDD11049.1"/>
    <property type="molecule type" value="Genomic_DNA"/>
</dbReference>
<gene>
    <name evidence="3" type="ORF">BRAA04T16267Z</name>
    <name evidence="2" type="ORF">BRAPAZ1V2_A04P06160.2</name>
</gene>
<name>A0A3P6CUC1_BRACM</name>
<dbReference type="Gramene" id="A04p06160.2_BraZ1">
    <property type="protein sequence ID" value="A04p06160.2_BraZ1.CDS.1"/>
    <property type="gene ID" value="A04g06160.2_BraZ1"/>
</dbReference>
<reference evidence="3" key="1">
    <citation type="submission" date="2018-11" db="EMBL/GenBank/DDBJ databases">
        <authorList>
            <consortium name="Genoscope - CEA"/>
            <person name="William W."/>
        </authorList>
    </citation>
    <scope>NUCLEOTIDE SEQUENCE</scope>
</reference>
<sequence>MADLRVSRHPQTTSVDRTTYETPVHQKNRGGFHIRNPPVLR</sequence>
<accession>A0A3P6CUC1</accession>
<organism evidence="3">
    <name type="scientific">Brassica campestris</name>
    <name type="common">Field mustard</name>
    <dbReference type="NCBI Taxonomy" id="3711"/>
    <lineage>
        <taxon>Eukaryota</taxon>
        <taxon>Viridiplantae</taxon>
        <taxon>Streptophyta</taxon>
        <taxon>Embryophyta</taxon>
        <taxon>Tracheophyta</taxon>
        <taxon>Spermatophyta</taxon>
        <taxon>Magnoliopsida</taxon>
        <taxon>eudicotyledons</taxon>
        <taxon>Gunneridae</taxon>
        <taxon>Pentapetalae</taxon>
        <taxon>rosids</taxon>
        <taxon>malvids</taxon>
        <taxon>Brassicales</taxon>
        <taxon>Brassicaceae</taxon>
        <taxon>Brassiceae</taxon>
        <taxon>Brassica</taxon>
    </lineage>
</organism>
<dbReference type="Proteomes" id="UP000694005">
    <property type="component" value="Chromosome A04"/>
</dbReference>
<feature type="region of interest" description="Disordered" evidence="1">
    <location>
        <begin position="1"/>
        <end position="41"/>
    </location>
</feature>
<dbReference type="AlphaFoldDB" id="A0A3P6CUC1"/>